<dbReference type="InterPro" id="IPR011990">
    <property type="entry name" value="TPR-like_helical_dom_sf"/>
</dbReference>
<reference evidence="4" key="1">
    <citation type="submission" date="2016-10" db="EMBL/GenBank/DDBJ databases">
        <authorList>
            <person name="Varghese N."/>
            <person name="Submissions S."/>
        </authorList>
    </citation>
    <scope>NUCLEOTIDE SEQUENCE [LARGE SCALE GENOMIC DNA]</scope>
    <source>
        <strain evidence="4">LMG 24000</strain>
    </source>
</reference>
<dbReference type="Pfam" id="PF13429">
    <property type="entry name" value="TPR_15"/>
    <property type="match status" value="1"/>
</dbReference>
<feature type="transmembrane region" description="Helical" evidence="1">
    <location>
        <begin position="12"/>
        <end position="32"/>
    </location>
</feature>
<keyword evidence="1" id="KW-1133">Transmembrane helix</keyword>
<sequence>MAANMTQRPRIASPWLVTLLAAVVLLIFYAAWPRGGLRERMISSAAPSEVSVAYLEAWLRVQPASPEFLALLGEQYARLGRLDDVLHIAQRMDALNSEPMHRKAILLRLSVAEQQTFAIPASDPLRAAASAKLRAQFEAAASLAWPTPDLQLLAQRAAAADAPQLAMQLYERLAAQDPARHTQWNAQVSRYALFIGDYPHAADAWFREQDTATTLDARRRNFLAGIRALQSGNLLDEALAAADLHAGVLAEDKETLIVLLDLARAANRPDLARRYATALARFAAAQPEPRAMFRYASFRLARRATAAAQQTPYAYMDGPQASGTMRERFGAGTRGWGAVHVQRVAATTPASIVPAASGAKTDEKADVKADAKKATKTASPATTTSAANRDVAGLVFQSFVEAGDLPSAQKIASEQVEKDPHSAVWLKRLAQVAEWNNASPLALKSWLAYAEMSNDPAAWANVLRIAPMLDDDRAYLAALRHASQANPDNLKLVDDVVATYERLGLPDEALAFLASLPRGAQGNAIDERMGTLDERAGKDDAALAVYHRLQAHNPENATYALRTASLLYRHGDYKGAFDALQKARDGAKNDDEAFWRNYAQLARLLQQDKAANDGYAHLLATGVATPEDLGDMTYFYDPWPIDAARTSELQYRRDGTPRALQNAIYYYTEAQAPERVAALLASLTPAQQAAAEADPGFLGARAEYYRLTDRPFDALHDLQRAMTLPGAPNDLRTALLWMLVDYGTDSELRAALARWRDASQRTSSLWEPYAAAELRLDRPVAALGYLRLEAATMSRDPLWLLAYADAQEAAGRPDLAWSIRRTVWVRMQSDEQAVATRGRGASAALKRRAGRDADTREQLAGQGVTLATIFENGDVSKALLDSLFANDPSRQKTPLERRSLLGDVRGLPPVASKDAAARDDGRLKSAVAKDVAVAWALSTESLPLAKRWLARQYASRLLQPGDAQLAIALADRDTTTMNRVLDREGGRLPIDNRIDALSAVDRPDAAQRLAFRGLEGAPDNTDLHTRVIETALDWPQSIGASVTSYVEHPLDYIEQTLSGSRKIAERYMVGVTGTQRFQRSTDETQLINVPSVDRSFEFFARRQTLDSALMVTAGRREALDSFYTLALDGETGRNSPLTLTAHAGRNETAPETQTLQVGGMKDNLIAGLTYRVTERLELSGTVEADRFYSQARTYLGSGILSTGEIAYRFHTVYPDFTLRLVGTRGSYAASGQPDALISRIVPAGAGLAGAFIPDTYAQYGLYFGFGNDLREQYTHRWRPFMDVGILHDSIQGWGPQLSVGVAGTVFGGDHLSMYLEHDRVTKVGTPVTEVGARYSWFY</sequence>
<evidence type="ECO:0000313" key="3">
    <source>
        <dbReference type="EMBL" id="SEA86064.1"/>
    </source>
</evidence>
<keyword evidence="4" id="KW-1185">Reference proteome</keyword>
<keyword evidence="1" id="KW-0812">Transmembrane</keyword>
<dbReference type="STRING" id="83784.SAMN05192564_103470"/>
<dbReference type="EMBL" id="FNRQ01000003">
    <property type="protein sequence ID" value="SEA86064.1"/>
    <property type="molecule type" value="Genomic_DNA"/>
</dbReference>
<dbReference type="Pfam" id="PF24604">
    <property type="entry name" value="B-barrel_PelB_C"/>
    <property type="match status" value="1"/>
</dbReference>
<keyword evidence="1" id="KW-0472">Membrane</keyword>
<proteinExistence type="predicted"/>
<dbReference type="InterPro" id="IPR057306">
    <property type="entry name" value="B-barrel_PelB_C"/>
</dbReference>
<organism evidence="3 4">
    <name type="scientific">Paraburkholderia sartisoli</name>
    <dbReference type="NCBI Taxonomy" id="83784"/>
    <lineage>
        <taxon>Bacteria</taxon>
        <taxon>Pseudomonadati</taxon>
        <taxon>Pseudomonadota</taxon>
        <taxon>Betaproteobacteria</taxon>
        <taxon>Burkholderiales</taxon>
        <taxon>Burkholderiaceae</taxon>
        <taxon>Paraburkholderia</taxon>
    </lineage>
</organism>
<accession>A0A1H4ELT4</accession>
<feature type="domain" description="PelB C-terminal" evidence="2">
    <location>
        <begin position="1033"/>
        <end position="1337"/>
    </location>
</feature>
<dbReference type="Gene3D" id="1.25.40.10">
    <property type="entry name" value="Tetratricopeptide repeat domain"/>
    <property type="match status" value="2"/>
</dbReference>
<evidence type="ECO:0000256" key="1">
    <source>
        <dbReference type="SAM" id="Phobius"/>
    </source>
</evidence>
<gene>
    <name evidence="3" type="ORF">SAMN05192564_103470</name>
</gene>
<evidence type="ECO:0000259" key="2">
    <source>
        <dbReference type="Pfam" id="PF24604"/>
    </source>
</evidence>
<name>A0A1H4ELT4_9BURK</name>
<protein>
    <submittedName>
        <fullName evidence="3">Tetratricopeptide repeat-containing protein</fullName>
    </submittedName>
</protein>
<evidence type="ECO:0000313" key="4">
    <source>
        <dbReference type="Proteomes" id="UP000198638"/>
    </source>
</evidence>
<dbReference type="Proteomes" id="UP000198638">
    <property type="component" value="Unassembled WGS sequence"/>
</dbReference>
<dbReference type="SUPFAM" id="SSF48452">
    <property type="entry name" value="TPR-like"/>
    <property type="match status" value="1"/>
</dbReference>